<evidence type="ECO:0000313" key="4">
    <source>
        <dbReference type="Proteomes" id="UP001059209"/>
    </source>
</evidence>
<keyword evidence="4" id="KW-1185">Reference proteome</keyword>
<dbReference type="Pfam" id="PF06283">
    <property type="entry name" value="ThuA"/>
    <property type="match status" value="1"/>
</dbReference>
<feature type="region of interest" description="Disordered" evidence="1">
    <location>
        <begin position="262"/>
        <end position="282"/>
    </location>
</feature>
<dbReference type="RefSeq" id="WP_260571274.1">
    <property type="nucleotide sequence ID" value="NZ_CP104205.1"/>
</dbReference>
<evidence type="ECO:0000259" key="2">
    <source>
        <dbReference type="Pfam" id="PF06283"/>
    </source>
</evidence>
<dbReference type="Proteomes" id="UP001059209">
    <property type="component" value="Chromosome"/>
</dbReference>
<dbReference type="PROSITE" id="PS51257">
    <property type="entry name" value="PROKAR_LIPOPROTEIN"/>
    <property type="match status" value="1"/>
</dbReference>
<gene>
    <name evidence="3" type="ORF">NYZ99_11480</name>
</gene>
<proteinExistence type="predicted"/>
<dbReference type="SUPFAM" id="SSF52317">
    <property type="entry name" value="Class I glutamine amidotransferase-like"/>
    <property type="match status" value="1"/>
</dbReference>
<dbReference type="PANTHER" id="PTHR40469">
    <property type="entry name" value="SECRETED GLYCOSYL HYDROLASE"/>
    <property type="match status" value="1"/>
</dbReference>
<accession>A0ABY5Y4H8</accession>
<dbReference type="PANTHER" id="PTHR40469:SF2">
    <property type="entry name" value="GALACTOSE-BINDING DOMAIN-LIKE SUPERFAMILY PROTEIN"/>
    <property type="match status" value="1"/>
</dbReference>
<name>A0ABY5Y4H8_9FLAO</name>
<organism evidence="3 4">
    <name type="scientific">Maribacter litopenaei</name>
    <dbReference type="NCBI Taxonomy" id="2976127"/>
    <lineage>
        <taxon>Bacteria</taxon>
        <taxon>Pseudomonadati</taxon>
        <taxon>Bacteroidota</taxon>
        <taxon>Flavobacteriia</taxon>
        <taxon>Flavobacteriales</taxon>
        <taxon>Flavobacteriaceae</taxon>
        <taxon>Maribacter</taxon>
    </lineage>
</organism>
<reference evidence="3" key="1">
    <citation type="submission" date="2022-09" db="EMBL/GenBank/DDBJ databases">
        <title>Maribacter litopenaei sp. nov., isolated from the intestinal tract of the Pacific White Shrimp, Litopenaeus vannamei.</title>
        <authorList>
            <person name="Kim S.Y."/>
            <person name="Hwang C.Y."/>
        </authorList>
    </citation>
    <scope>NUCLEOTIDE SEQUENCE</scope>
    <source>
        <strain evidence="3">HL-LV01</strain>
    </source>
</reference>
<dbReference type="InterPro" id="IPR029010">
    <property type="entry name" value="ThuA-like"/>
</dbReference>
<feature type="compositionally biased region" description="Basic and acidic residues" evidence="1">
    <location>
        <begin position="262"/>
        <end position="273"/>
    </location>
</feature>
<protein>
    <submittedName>
        <fullName evidence="3">ThuA domain-containing protein</fullName>
    </submittedName>
</protein>
<sequence>MKAFYKILSVVFGVLLLVTGCKSENGNKAIADDVPVRLELLFLGHSIEHHNSRAYFPILASALTKDGINITYTEDVNDLNERNLSLYDGLIVYANHEEITPSQEKALLDYVREGHAFIPIHSASFCFKNSPEYIDLVGAQFLEHGTGTFTTDIIKKEHPIMQNVEPFSIWDETYVHDKIADDITVLMERVEGDHHEPWTWVKEYGDGKVFYTAYGHDERTWANPGFQNLVKEGILWAVGDTPRENWIAFAAEIPTLKYEEKPNIPNYEKRDPAPKYQLPLSP</sequence>
<dbReference type="Gene3D" id="3.40.50.880">
    <property type="match status" value="1"/>
</dbReference>
<dbReference type="EMBL" id="CP104205">
    <property type="protein sequence ID" value="UWX53763.1"/>
    <property type="molecule type" value="Genomic_DNA"/>
</dbReference>
<evidence type="ECO:0000313" key="3">
    <source>
        <dbReference type="EMBL" id="UWX53763.1"/>
    </source>
</evidence>
<evidence type="ECO:0000256" key="1">
    <source>
        <dbReference type="SAM" id="MobiDB-lite"/>
    </source>
</evidence>
<dbReference type="InterPro" id="IPR029062">
    <property type="entry name" value="Class_I_gatase-like"/>
</dbReference>
<feature type="domain" description="ThuA-like" evidence="2">
    <location>
        <begin position="47"/>
        <end position="237"/>
    </location>
</feature>